<reference evidence="3" key="1">
    <citation type="submission" date="2018-05" db="EMBL/GenBank/DDBJ databases">
        <authorList>
            <person name="Lanie J.A."/>
            <person name="Ng W.-L."/>
            <person name="Kazmierczak K.M."/>
            <person name="Andrzejewski T.M."/>
            <person name="Davidsen T.M."/>
            <person name="Wayne K.J."/>
            <person name="Tettelin H."/>
            <person name="Glass J.I."/>
            <person name="Rusch D."/>
            <person name="Podicherti R."/>
            <person name="Tsui H.-C.T."/>
            <person name="Winkler M.E."/>
        </authorList>
    </citation>
    <scope>NUCLEOTIDE SEQUENCE</scope>
</reference>
<dbReference type="Pfam" id="PF13561">
    <property type="entry name" value="adh_short_C2"/>
    <property type="match status" value="1"/>
</dbReference>
<dbReference type="PRINTS" id="PR00081">
    <property type="entry name" value="GDHRDH"/>
</dbReference>
<dbReference type="PANTHER" id="PTHR44252:SF3">
    <property type="entry name" value="D-ERYTHRULOSE REDUCTASE-RELATED"/>
    <property type="match status" value="1"/>
</dbReference>
<dbReference type="Gene3D" id="3.40.50.720">
    <property type="entry name" value="NAD(P)-binding Rossmann-like Domain"/>
    <property type="match status" value="1"/>
</dbReference>
<dbReference type="AlphaFoldDB" id="A0A382X2F9"/>
<name>A0A382X2F9_9ZZZZ</name>
<dbReference type="NCBIfam" id="NF005465">
    <property type="entry name" value="PRK07060.1-2"/>
    <property type="match status" value="1"/>
</dbReference>
<keyword evidence="2" id="KW-0521">NADP</keyword>
<organism evidence="3">
    <name type="scientific">marine metagenome</name>
    <dbReference type="NCBI Taxonomy" id="408172"/>
    <lineage>
        <taxon>unclassified sequences</taxon>
        <taxon>metagenomes</taxon>
        <taxon>ecological metagenomes</taxon>
    </lineage>
</organism>
<dbReference type="InterPro" id="IPR051737">
    <property type="entry name" value="L-xylulose/Carbonyl_redctase"/>
</dbReference>
<feature type="non-terminal residue" evidence="3">
    <location>
        <position position="1"/>
    </location>
</feature>
<accession>A0A382X2F9</accession>
<dbReference type="FunFam" id="3.40.50.720:FF:000084">
    <property type="entry name" value="Short-chain dehydrogenase reductase"/>
    <property type="match status" value="1"/>
</dbReference>
<protein>
    <submittedName>
        <fullName evidence="3">Uncharacterized protein</fullName>
    </submittedName>
</protein>
<dbReference type="SUPFAM" id="SSF51735">
    <property type="entry name" value="NAD(P)-binding Rossmann-fold domains"/>
    <property type="match status" value="1"/>
</dbReference>
<dbReference type="GO" id="GO:0050038">
    <property type="term" value="F:L-xylulose reductase (NADPH) activity"/>
    <property type="evidence" value="ECO:0007669"/>
    <property type="project" value="TreeGrafter"/>
</dbReference>
<proteinExistence type="inferred from homology"/>
<dbReference type="InterPro" id="IPR002347">
    <property type="entry name" value="SDR_fam"/>
</dbReference>
<dbReference type="GO" id="GO:0005997">
    <property type="term" value="P:xylulose metabolic process"/>
    <property type="evidence" value="ECO:0007669"/>
    <property type="project" value="TreeGrafter"/>
</dbReference>
<evidence type="ECO:0000256" key="2">
    <source>
        <dbReference type="ARBA" id="ARBA00022857"/>
    </source>
</evidence>
<dbReference type="EMBL" id="UINC01164287">
    <property type="protein sequence ID" value="SVD65060.1"/>
    <property type="molecule type" value="Genomic_DNA"/>
</dbReference>
<dbReference type="PANTHER" id="PTHR44252">
    <property type="entry name" value="D-ERYTHRULOSE REDUCTASE"/>
    <property type="match status" value="1"/>
</dbReference>
<evidence type="ECO:0000313" key="3">
    <source>
        <dbReference type="EMBL" id="SVD65060.1"/>
    </source>
</evidence>
<evidence type="ECO:0000256" key="1">
    <source>
        <dbReference type="ARBA" id="ARBA00006484"/>
    </source>
</evidence>
<dbReference type="InterPro" id="IPR036291">
    <property type="entry name" value="NAD(P)-bd_dom_sf"/>
</dbReference>
<gene>
    <name evidence="3" type="ORF">METZ01_LOCUS417914</name>
</gene>
<dbReference type="GO" id="GO:0004090">
    <property type="term" value="F:carbonyl reductase (NADPH) activity"/>
    <property type="evidence" value="ECO:0007669"/>
    <property type="project" value="TreeGrafter"/>
</dbReference>
<sequence length="257" mass="27060">VESNPKKEKNKMSENLHDFDNKSVIITGAGKGIGRATAIEMNKYGAKVIAMARTQSDLDSLKSDIGCVTIKVDLSDNVAARVAMQRAGTCDFLINNAGTNVPASVLEMTEEGYETVMGINLRAPLICAQEFARARIACGGGGSILNVTSIAGHRGFQDHLCYAASKAGLEGATRVMAKELGEYGIRVNAVAPTVTMTDLAALAWSDPAKSDPMMVRHPIGRFADVEDVASVIVMLLSNNASMVTGAILPIDGGFLAV</sequence>
<dbReference type="PRINTS" id="PR00080">
    <property type="entry name" value="SDRFAMILY"/>
</dbReference>
<dbReference type="GO" id="GO:0006006">
    <property type="term" value="P:glucose metabolic process"/>
    <property type="evidence" value="ECO:0007669"/>
    <property type="project" value="TreeGrafter"/>
</dbReference>
<comment type="similarity">
    <text evidence="1">Belongs to the short-chain dehydrogenases/reductases (SDR) family.</text>
</comment>